<dbReference type="AlphaFoldDB" id="A0A0L6ULL5"/>
<comment type="subcellular location">
    <subcellularLocation>
        <location evidence="1">Nucleus</location>
    </subcellularLocation>
</comment>
<gene>
    <name evidence="8" type="ORF">VP01_516g7</name>
</gene>
<keyword evidence="4" id="KW-0539">Nucleus</keyword>
<name>A0A0L6ULL5_9BASI</name>
<evidence type="ECO:0000256" key="4">
    <source>
        <dbReference type="ARBA" id="ARBA00023242"/>
    </source>
</evidence>
<dbReference type="OrthoDB" id="5571888at2759"/>
<reference evidence="8 9" key="1">
    <citation type="submission" date="2015-08" db="EMBL/GenBank/DDBJ databases">
        <title>Next Generation Sequencing and Analysis of the Genome of Puccinia sorghi L Schw, the Causal Agent of Maize Common Rust.</title>
        <authorList>
            <person name="Rochi L."/>
            <person name="Burguener G."/>
            <person name="Darino M."/>
            <person name="Turjanski A."/>
            <person name="Kreff E."/>
            <person name="Dieguez M.J."/>
            <person name="Sacco F."/>
        </authorList>
    </citation>
    <scope>NUCLEOTIDE SEQUENCE [LARGE SCALE GENOMIC DNA]</scope>
    <source>
        <strain evidence="8 9">RO10H11247</strain>
    </source>
</reference>
<feature type="region of interest" description="Disordered" evidence="6">
    <location>
        <begin position="345"/>
        <end position="381"/>
    </location>
</feature>
<keyword evidence="5" id="KW-0175">Coiled coil</keyword>
<proteinExistence type="predicted"/>
<feature type="compositionally biased region" description="Low complexity" evidence="6">
    <location>
        <begin position="211"/>
        <end position="221"/>
    </location>
</feature>
<dbReference type="InterPro" id="IPR051027">
    <property type="entry name" value="bZIP_transcription_factors"/>
</dbReference>
<dbReference type="Proteomes" id="UP000037035">
    <property type="component" value="Unassembled WGS sequence"/>
</dbReference>
<keyword evidence="3" id="KW-0804">Transcription</keyword>
<dbReference type="GO" id="GO:0005634">
    <property type="term" value="C:nucleus"/>
    <property type="evidence" value="ECO:0007669"/>
    <property type="project" value="UniProtKB-SubCell"/>
</dbReference>
<evidence type="ECO:0000313" key="9">
    <source>
        <dbReference type="Proteomes" id="UP000037035"/>
    </source>
</evidence>
<dbReference type="STRING" id="27349.A0A0L6ULL5"/>
<dbReference type="InterPro" id="IPR004827">
    <property type="entry name" value="bZIP"/>
</dbReference>
<comment type="caution">
    <text evidence="8">The sequence shown here is derived from an EMBL/GenBank/DDBJ whole genome shotgun (WGS) entry which is preliminary data.</text>
</comment>
<dbReference type="SUPFAM" id="SSF57959">
    <property type="entry name" value="Leucine zipper domain"/>
    <property type="match status" value="1"/>
</dbReference>
<evidence type="ECO:0000313" key="8">
    <source>
        <dbReference type="EMBL" id="KNZ49172.1"/>
    </source>
</evidence>
<evidence type="ECO:0000256" key="2">
    <source>
        <dbReference type="ARBA" id="ARBA00023015"/>
    </source>
</evidence>
<feature type="coiled-coil region" evidence="5">
    <location>
        <begin position="290"/>
        <end position="338"/>
    </location>
</feature>
<dbReference type="CDD" id="cd14810">
    <property type="entry name" value="bZIP_u1"/>
    <property type="match status" value="1"/>
</dbReference>
<evidence type="ECO:0000259" key="7">
    <source>
        <dbReference type="PROSITE" id="PS50217"/>
    </source>
</evidence>
<dbReference type="GO" id="GO:0003700">
    <property type="term" value="F:DNA-binding transcription factor activity"/>
    <property type="evidence" value="ECO:0007669"/>
    <property type="project" value="InterPro"/>
</dbReference>
<dbReference type="EMBL" id="LAVV01010353">
    <property type="protein sequence ID" value="KNZ49172.1"/>
    <property type="molecule type" value="Genomic_DNA"/>
</dbReference>
<dbReference type="PROSITE" id="PS00036">
    <property type="entry name" value="BZIP_BASIC"/>
    <property type="match status" value="1"/>
</dbReference>
<feature type="region of interest" description="Disordered" evidence="6">
    <location>
        <begin position="140"/>
        <end position="242"/>
    </location>
</feature>
<dbReference type="Pfam" id="PF07716">
    <property type="entry name" value="bZIP_2"/>
    <property type="match status" value="1"/>
</dbReference>
<evidence type="ECO:0000256" key="3">
    <source>
        <dbReference type="ARBA" id="ARBA00023163"/>
    </source>
</evidence>
<sequence length="591" mass="65311">MNKTIEINDWLNLDQADEDIGLFTNNNDDYNNNNNQQQFQFQSHLYTPDYNLNHHLISNNNNNNIISLDPSTILNYPTSSSTCQSHHSTTTTTPNTTTSNQFNNHSLQQSHTFNPSPIDHFPSYALDPALLSASIRIHPTANDHSTNNHNLNTATNSRSSSHTPQIIPQADHKPLSKNPELKITLPRRSPSTHPLFKKEEDEAQDYRAAVSPRNSHSRSSSAITFGQQPSSPPPPSHKRTLSHSHALVNVPEWEDKPSAEEYKMLSSKEKRQLRNKISARNFRHRRKQHISALEQQVAQRDQTIEALYNDLGAARTENKELKSQVEVLKQKWSDLMKKIEEMSLGSISPTSSTAPSSITTTTTTTTPGAPSTSANSLLPSSPRLRSAKTSTMIPLPNLHKDLGSHTRKPFNGVGGMTGGNVGVHTTLIPDVLVDVYKGPIRSHVDIPLSSPVDYLEELSPQALIEQKLERGLKEMVDLSGSDTSPMLPSKLLSAGRHQLPDNDLHKLHGDHGSVGTGEQNDSEVGAQLWRLLYEALRTDDGSPDAPMDPLKLRACLDGRLVLKLVEPAPPPYPLFVSGVDQLASRVAGCHI</sequence>
<feature type="domain" description="BZIP" evidence="7">
    <location>
        <begin position="265"/>
        <end position="328"/>
    </location>
</feature>
<evidence type="ECO:0000256" key="6">
    <source>
        <dbReference type="SAM" id="MobiDB-lite"/>
    </source>
</evidence>
<dbReference type="PANTHER" id="PTHR19304">
    <property type="entry name" value="CYCLIC-AMP RESPONSE ELEMENT BINDING PROTEIN"/>
    <property type="match status" value="1"/>
</dbReference>
<dbReference type="VEuPathDB" id="FungiDB:VP01_516g7"/>
<dbReference type="InterPro" id="IPR046347">
    <property type="entry name" value="bZIP_sf"/>
</dbReference>
<evidence type="ECO:0000256" key="1">
    <source>
        <dbReference type="ARBA" id="ARBA00004123"/>
    </source>
</evidence>
<feature type="compositionally biased region" description="Polar residues" evidence="6">
    <location>
        <begin position="142"/>
        <end position="166"/>
    </location>
</feature>
<evidence type="ECO:0000256" key="5">
    <source>
        <dbReference type="SAM" id="Coils"/>
    </source>
</evidence>
<dbReference type="SMART" id="SM00338">
    <property type="entry name" value="BRLZ"/>
    <property type="match status" value="1"/>
</dbReference>
<organism evidence="8 9">
    <name type="scientific">Puccinia sorghi</name>
    <dbReference type="NCBI Taxonomy" id="27349"/>
    <lineage>
        <taxon>Eukaryota</taxon>
        <taxon>Fungi</taxon>
        <taxon>Dikarya</taxon>
        <taxon>Basidiomycota</taxon>
        <taxon>Pucciniomycotina</taxon>
        <taxon>Pucciniomycetes</taxon>
        <taxon>Pucciniales</taxon>
        <taxon>Pucciniaceae</taxon>
        <taxon>Puccinia</taxon>
    </lineage>
</organism>
<dbReference type="Gene3D" id="1.20.5.170">
    <property type="match status" value="1"/>
</dbReference>
<protein>
    <recommendedName>
        <fullName evidence="7">BZIP domain-containing protein</fullName>
    </recommendedName>
</protein>
<keyword evidence="2" id="KW-0805">Transcription regulation</keyword>
<accession>A0A0L6ULL5</accession>
<keyword evidence="9" id="KW-1185">Reference proteome</keyword>
<dbReference type="PROSITE" id="PS50217">
    <property type="entry name" value="BZIP"/>
    <property type="match status" value="1"/>
</dbReference>